<feature type="non-terminal residue" evidence="1">
    <location>
        <position position="384"/>
    </location>
</feature>
<organism evidence="1 2">
    <name type="scientific">Brevibacillus laterosporus</name>
    <name type="common">Bacillus laterosporus</name>
    <dbReference type="NCBI Taxonomy" id="1465"/>
    <lineage>
        <taxon>Bacteria</taxon>
        <taxon>Bacillati</taxon>
        <taxon>Bacillota</taxon>
        <taxon>Bacilli</taxon>
        <taxon>Bacillales</taxon>
        <taxon>Paenibacillaceae</taxon>
        <taxon>Brevibacillus</taxon>
    </lineage>
</organism>
<dbReference type="AlphaFoldDB" id="A0AAP3GB42"/>
<dbReference type="Proteomes" id="UP001077662">
    <property type="component" value="Unassembled WGS sequence"/>
</dbReference>
<sequence length="384" mass="42891">MGKQSNIKTVNGVQYRVVTDRDAQVGDYVLYDESPESYIEEGKPYEVVRVDNHDDPQIIDEDGDEHDTWCDSYELLEKIGTVPNELVTHEGVTYRKVAREAKQGEKIIVVDARVSGGAYKNGDVLNVTSESIGGVQTREADVGLWHSEYTVLEPVSIDEELAAAQARVAELEAMKKKANRLKVGEYAKVVNADMTYATVGQIVKVICDDESPMPYRTEDLDGELVGWFREEMLVRATDEEVAEAQRQVARENIKPGVYVKLTVADGKEPEHGWGRVKNGDIGRVRSVNGSSVRVDFPNYMYWHAHIDELTVATEVERQQALDQFKPGDKVRLVNGGGKLPLRGFENGGIYTVGLREDDAIVTIKRQDGKKGYAKPDQLEKVTDE</sequence>
<accession>A0AAP3GB42</accession>
<dbReference type="EMBL" id="JAPTNE010000098">
    <property type="protein sequence ID" value="MCZ0810496.1"/>
    <property type="molecule type" value="Genomic_DNA"/>
</dbReference>
<proteinExistence type="predicted"/>
<reference evidence="1" key="1">
    <citation type="submission" date="2022-09" db="EMBL/GenBank/DDBJ databases">
        <title>Genome analysis and characterization of larvicidal activity of Brevibacillus strains.</title>
        <authorList>
            <person name="Patrusheva E.V."/>
            <person name="Izotova A.O."/>
            <person name="Toshchakov S.V."/>
            <person name="Sineoky S.P."/>
        </authorList>
    </citation>
    <scope>NUCLEOTIDE SEQUENCE</scope>
    <source>
        <strain evidence="1">VKPM_B-13247</strain>
    </source>
</reference>
<evidence type="ECO:0000313" key="1">
    <source>
        <dbReference type="EMBL" id="MCZ0810496.1"/>
    </source>
</evidence>
<name>A0AAP3GB42_BRELA</name>
<gene>
    <name evidence="1" type="ORF">O0554_27070</name>
</gene>
<comment type="caution">
    <text evidence="1">The sequence shown here is derived from an EMBL/GenBank/DDBJ whole genome shotgun (WGS) entry which is preliminary data.</text>
</comment>
<evidence type="ECO:0000313" key="2">
    <source>
        <dbReference type="Proteomes" id="UP001077662"/>
    </source>
</evidence>
<protein>
    <submittedName>
        <fullName evidence="1">Uncharacterized protein</fullName>
    </submittedName>
</protein>
<dbReference type="RefSeq" id="WP_258435129.1">
    <property type="nucleotide sequence ID" value="NZ_JANSGW010000098.1"/>
</dbReference>